<name>A0A1Y1ZWQ5_9PLEO</name>
<accession>A0A1Y1ZWQ5</accession>
<reference evidence="2 3" key="1">
    <citation type="submission" date="2016-07" db="EMBL/GenBank/DDBJ databases">
        <title>Pervasive Adenine N6-methylation of Active Genes in Fungi.</title>
        <authorList>
            <consortium name="DOE Joint Genome Institute"/>
            <person name="Mondo S.J."/>
            <person name="Dannebaum R.O."/>
            <person name="Kuo R.C."/>
            <person name="Labutti K."/>
            <person name="Haridas S."/>
            <person name="Kuo A."/>
            <person name="Salamov A."/>
            <person name="Ahrendt S.R."/>
            <person name="Lipzen A."/>
            <person name="Sullivan W."/>
            <person name="Andreopoulos W.B."/>
            <person name="Clum A."/>
            <person name="Lindquist E."/>
            <person name="Daum C."/>
            <person name="Ramamoorthy G.K."/>
            <person name="Gryganskyi A."/>
            <person name="Culley D."/>
            <person name="Magnuson J.K."/>
            <person name="James T.Y."/>
            <person name="O'Malley M.A."/>
            <person name="Stajich J.E."/>
            <person name="Spatafora J.W."/>
            <person name="Visel A."/>
            <person name="Grigoriev I.V."/>
        </authorList>
    </citation>
    <scope>NUCLEOTIDE SEQUENCE [LARGE SCALE GENOMIC DNA]</scope>
    <source>
        <strain evidence="2 3">CBS 115471</strain>
    </source>
</reference>
<evidence type="ECO:0000313" key="3">
    <source>
        <dbReference type="Proteomes" id="UP000193144"/>
    </source>
</evidence>
<protein>
    <submittedName>
        <fullName evidence="2">Uncharacterized protein</fullName>
    </submittedName>
</protein>
<dbReference type="AlphaFoldDB" id="A0A1Y1ZWQ5"/>
<keyword evidence="3" id="KW-1185">Reference proteome</keyword>
<feature type="compositionally biased region" description="Polar residues" evidence="1">
    <location>
        <begin position="55"/>
        <end position="73"/>
    </location>
</feature>
<sequence length="73" mass="7761">MRRLGARVHSVCCVPTDGFAAAHLQHHRSVCSTYLRATSTTASPSHVAQHPTPAPSSLHSCPAHTSPSPSYPF</sequence>
<organism evidence="2 3">
    <name type="scientific">Clohesyomyces aquaticus</name>
    <dbReference type="NCBI Taxonomy" id="1231657"/>
    <lineage>
        <taxon>Eukaryota</taxon>
        <taxon>Fungi</taxon>
        <taxon>Dikarya</taxon>
        <taxon>Ascomycota</taxon>
        <taxon>Pezizomycotina</taxon>
        <taxon>Dothideomycetes</taxon>
        <taxon>Pleosporomycetidae</taxon>
        <taxon>Pleosporales</taxon>
        <taxon>Lindgomycetaceae</taxon>
        <taxon>Clohesyomyces</taxon>
    </lineage>
</organism>
<evidence type="ECO:0000313" key="2">
    <source>
        <dbReference type="EMBL" id="ORY14648.1"/>
    </source>
</evidence>
<dbReference type="EMBL" id="MCFA01000031">
    <property type="protein sequence ID" value="ORY14648.1"/>
    <property type="molecule type" value="Genomic_DNA"/>
</dbReference>
<proteinExistence type="predicted"/>
<dbReference type="Proteomes" id="UP000193144">
    <property type="component" value="Unassembled WGS sequence"/>
</dbReference>
<feature type="region of interest" description="Disordered" evidence="1">
    <location>
        <begin position="42"/>
        <end position="73"/>
    </location>
</feature>
<gene>
    <name evidence="2" type="ORF">BCR34DRAFT_224229</name>
</gene>
<evidence type="ECO:0000256" key="1">
    <source>
        <dbReference type="SAM" id="MobiDB-lite"/>
    </source>
</evidence>
<comment type="caution">
    <text evidence="2">The sequence shown here is derived from an EMBL/GenBank/DDBJ whole genome shotgun (WGS) entry which is preliminary data.</text>
</comment>